<comment type="caution">
    <text evidence="2">The sequence shown here is derived from an EMBL/GenBank/DDBJ whole genome shotgun (WGS) entry which is preliminary data.</text>
</comment>
<dbReference type="HOGENOM" id="CLU_2260787_0_0_6"/>
<evidence type="ECO:0000259" key="1">
    <source>
        <dbReference type="Pfam" id="PF21906"/>
    </source>
</evidence>
<protein>
    <submittedName>
        <fullName evidence="2">Quinolinate synthetase</fullName>
        <ecNumber evidence="2">1.4.3.-</ecNumber>
    </submittedName>
</protein>
<accession>A4BUT9</accession>
<keyword evidence="3" id="KW-1185">Reference proteome</keyword>
<proteinExistence type="predicted"/>
<dbReference type="GO" id="GO:0016491">
    <property type="term" value="F:oxidoreductase activity"/>
    <property type="evidence" value="ECO:0007669"/>
    <property type="project" value="UniProtKB-KW"/>
</dbReference>
<dbReference type="InterPro" id="IPR036390">
    <property type="entry name" value="WH_DNA-bd_sf"/>
</dbReference>
<feature type="domain" description="NrtR DNA-binding winged helix" evidence="1">
    <location>
        <begin position="39"/>
        <end position="74"/>
    </location>
</feature>
<dbReference type="EMBL" id="AAOF01000020">
    <property type="protein sequence ID" value="EAR20543.1"/>
    <property type="molecule type" value="Genomic_DNA"/>
</dbReference>
<evidence type="ECO:0000313" key="2">
    <source>
        <dbReference type="EMBL" id="EAR20543.1"/>
    </source>
</evidence>
<dbReference type="Pfam" id="PF21906">
    <property type="entry name" value="WHD_NrtR"/>
    <property type="match status" value="1"/>
</dbReference>
<dbReference type="InterPro" id="IPR054105">
    <property type="entry name" value="WHD_NrtR"/>
</dbReference>
<dbReference type="InterPro" id="IPR036388">
    <property type="entry name" value="WH-like_DNA-bd_sf"/>
</dbReference>
<name>A4BUT9_9GAMM</name>
<keyword evidence="2" id="KW-0560">Oxidoreductase</keyword>
<reference evidence="2 3" key="1">
    <citation type="submission" date="2006-02" db="EMBL/GenBank/DDBJ databases">
        <authorList>
            <person name="Waterbury J."/>
            <person name="Ferriera S."/>
            <person name="Johnson J."/>
            <person name="Kravitz S."/>
            <person name="Halpern A."/>
            <person name="Remington K."/>
            <person name="Beeson K."/>
            <person name="Tran B."/>
            <person name="Rogers Y.-H."/>
            <person name="Friedman R."/>
            <person name="Venter J.C."/>
        </authorList>
    </citation>
    <scope>NUCLEOTIDE SEQUENCE [LARGE SCALE GENOMIC DNA]</scope>
    <source>
        <strain evidence="2 3">Nb-231</strain>
    </source>
</reference>
<dbReference type="EC" id="1.4.3.-" evidence="2"/>
<organism evidence="2 3">
    <name type="scientific">Nitrococcus mobilis Nb-231</name>
    <dbReference type="NCBI Taxonomy" id="314278"/>
    <lineage>
        <taxon>Bacteria</taxon>
        <taxon>Pseudomonadati</taxon>
        <taxon>Pseudomonadota</taxon>
        <taxon>Gammaproteobacteria</taxon>
        <taxon>Chromatiales</taxon>
        <taxon>Ectothiorhodospiraceae</taxon>
        <taxon>Nitrococcus</taxon>
    </lineage>
</organism>
<dbReference type="AlphaFoldDB" id="A4BUT9"/>
<sequence>MGAPIGSEGRVFCDYVVMDAMAGQFQLVPGGAPLNPYESLGKCNFRKRLQALGCIEATDEMSRPGGHRPPRLYRGRQFNRLRFIKQGPRSSVSSRVATEVKAI</sequence>
<gene>
    <name evidence="2" type="ORF">NB231_01793</name>
</gene>
<dbReference type="SUPFAM" id="SSF46785">
    <property type="entry name" value="Winged helix' DNA-binding domain"/>
    <property type="match status" value="1"/>
</dbReference>
<evidence type="ECO:0000313" key="3">
    <source>
        <dbReference type="Proteomes" id="UP000003374"/>
    </source>
</evidence>
<dbReference type="Gene3D" id="1.10.10.10">
    <property type="entry name" value="Winged helix-like DNA-binding domain superfamily/Winged helix DNA-binding domain"/>
    <property type="match status" value="1"/>
</dbReference>
<dbReference type="STRING" id="314278.NB231_01793"/>
<dbReference type="Proteomes" id="UP000003374">
    <property type="component" value="Unassembled WGS sequence"/>
</dbReference>